<dbReference type="SUPFAM" id="SSF53067">
    <property type="entry name" value="Actin-like ATPase domain"/>
    <property type="match status" value="1"/>
</dbReference>
<accession>A0A502CMR7</accession>
<organism evidence="3 4">
    <name type="scientific">Pedococcus bigeumensis</name>
    <dbReference type="NCBI Taxonomy" id="433644"/>
    <lineage>
        <taxon>Bacteria</taxon>
        <taxon>Bacillati</taxon>
        <taxon>Actinomycetota</taxon>
        <taxon>Actinomycetes</taxon>
        <taxon>Micrococcales</taxon>
        <taxon>Intrasporangiaceae</taxon>
        <taxon>Pedococcus</taxon>
    </lineage>
</organism>
<dbReference type="Proteomes" id="UP000317722">
    <property type="component" value="Unassembled WGS sequence"/>
</dbReference>
<comment type="similarity">
    <text evidence="1">Belongs to the ROK (NagC/XylR) family.</text>
</comment>
<gene>
    <name evidence="3" type="ORF">EAH86_16935</name>
</gene>
<dbReference type="CDD" id="cd24073">
    <property type="entry name" value="ASKHA_ATPase_ROK_CYANR"/>
    <property type="match status" value="1"/>
</dbReference>
<dbReference type="InterPro" id="IPR043129">
    <property type="entry name" value="ATPase_NBD"/>
</dbReference>
<evidence type="ECO:0000256" key="2">
    <source>
        <dbReference type="SAM" id="MobiDB-lite"/>
    </source>
</evidence>
<protein>
    <submittedName>
        <fullName evidence="3">Transcriptional regulator</fullName>
    </submittedName>
</protein>
<feature type="compositionally biased region" description="Gly residues" evidence="2">
    <location>
        <begin position="39"/>
        <end position="48"/>
    </location>
</feature>
<dbReference type="Gene3D" id="1.10.10.10">
    <property type="entry name" value="Winged helix-like DNA-binding domain superfamily/Winged helix DNA-binding domain"/>
    <property type="match status" value="1"/>
</dbReference>
<name>A0A502CMR7_9MICO</name>
<reference evidence="3 4" key="1">
    <citation type="journal article" date="2019" name="Environ. Microbiol.">
        <title>Species interactions and distinct microbial communities in high Arctic permafrost affected cryosols are associated with the CH4 and CO2 gas fluxes.</title>
        <authorList>
            <person name="Altshuler I."/>
            <person name="Hamel J."/>
            <person name="Turney S."/>
            <person name="Magnuson E."/>
            <person name="Levesque R."/>
            <person name="Greer C."/>
            <person name="Whyte L.G."/>
        </authorList>
    </citation>
    <scope>NUCLEOTIDE SEQUENCE [LARGE SCALE GENOMIC DNA]</scope>
    <source>
        <strain evidence="3 4">S9.3A</strain>
    </source>
</reference>
<keyword evidence="4" id="KW-1185">Reference proteome</keyword>
<evidence type="ECO:0000313" key="4">
    <source>
        <dbReference type="Proteomes" id="UP000317722"/>
    </source>
</evidence>
<sequence length="443" mass="44474">MSPSSAPCGRSGSRPAAGLSRGPAAGVTRGPARWPAGGQTQGHTGGLARGLASGLAGGLADPGRAELFSLALRYGPVTRGQLAEWTGLDASTVTRSLRPLIDDDYLRETGRPSASDQPVTRPAVAGRGRPVQVLSVNPGRHVALGVKVGPTAVSAVLTDLAATVIGRHTVPLASTEPSVALAAVCGAVDELLLAAGCDRADVLGVGVGLSGDIDPGSGACRLSAILGWRDVPVREPLAATLDLPVVVENDANTLALAEHWFGRGRGVRTLAVVTLGIGIGCGLVLGDRLHTGVRGIAGEFGHLPLDPNGRVCTCGARGCLEALAGDDAICAVSGCESVAEAMRVAAGQGAAAERARSAFRGAGDALGRGFAGLCNLVDPELVIIAGESSAAFGLMEPAARESLAVHGFSGIASEVRIEVDAGQEDLWTRGAASVAIRAGVGHL</sequence>
<dbReference type="InterPro" id="IPR049874">
    <property type="entry name" value="ROK_cs"/>
</dbReference>
<dbReference type="PANTHER" id="PTHR18964:SF149">
    <property type="entry name" value="BIFUNCTIONAL UDP-N-ACETYLGLUCOSAMINE 2-EPIMERASE_N-ACETYLMANNOSAMINE KINASE"/>
    <property type="match status" value="1"/>
</dbReference>
<dbReference type="AlphaFoldDB" id="A0A502CMR7"/>
<dbReference type="OrthoDB" id="3464494at2"/>
<dbReference type="PANTHER" id="PTHR18964">
    <property type="entry name" value="ROK (REPRESSOR, ORF, KINASE) FAMILY"/>
    <property type="match status" value="1"/>
</dbReference>
<dbReference type="InterPro" id="IPR036390">
    <property type="entry name" value="WH_DNA-bd_sf"/>
</dbReference>
<dbReference type="InterPro" id="IPR000600">
    <property type="entry name" value="ROK"/>
</dbReference>
<evidence type="ECO:0000313" key="3">
    <source>
        <dbReference type="EMBL" id="TPG13914.1"/>
    </source>
</evidence>
<dbReference type="Gene3D" id="3.30.420.40">
    <property type="match status" value="2"/>
</dbReference>
<dbReference type="InterPro" id="IPR036388">
    <property type="entry name" value="WH-like_DNA-bd_sf"/>
</dbReference>
<feature type="region of interest" description="Disordered" evidence="2">
    <location>
        <begin position="1"/>
        <end position="49"/>
    </location>
</feature>
<dbReference type="PROSITE" id="PS01125">
    <property type="entry name" value="ROK"/>
    <property type="match status" value="1"/>
</dbReference>
<evidence type="ECO:0000256" key="1">
    <source>
        <dbReference type="ARBA" id="ARBA00006479"/>
    </source>
</evidence>
<comment type="caution">
    <text evidence="3">The sequence shown here is derived from an EMBL/GenBank/DDBJ whole genome shotgun (WGS) entry which is preliminary data.</text>
</comment>
<dbReference type="Pfam" id="PF00480">
    <property type="entry name" value="ROK"/>
    <property type="match status" value="1"/>
</dbReference>
<dbReference type="SUPFAM" id="SSF46785">
    <property type="entry name" value="Winged helix' DNA-binding domain"/>
    <property type="match status" value="1"/>
</dbReference>
<proteinExistence type="inferred from homology"/>
<dbReference type="EMBL" id="RCZM01000006">
    <property type="protein sequence ID" value="TPG13914.1"/>
    <property type="molecule type" value="Genomic_DNA"/>
</dbReference>